<dbReference type="PANTHER" id="PTHR22916">
    <property type="entry name" value="GLYCOSYLTRANSFERASE"/>
    <property type="match status" value="1"/>
</dbReference>
<dbReference type="GO" id="GO:0016758">
    <property type="term" value="F:hexosyltransferase activity"/>
    <property type="evidence" value="ECO:0007669"/>
    <property type="project" value="UniProtKB-ARBA"/>
</dbReference>
<reference evidence="2" key="1">
    <citation type="submission" date="2022-06" db="EMBL/GenBank/DDBJ databases">
        <title>New cyanobacteria of genus Symplocastrum in benthos of Lake Baikal.</title>
        <authorList>
            <person name="Sorokovikova E."/>
            <person name="Tikhonova I."/>
            <person name="Krasnopeev A."/>
            <person name="Evseev P."/>
            <person name="Gladkikh A."/>
            <person name="Belykh O."/>
        </authorList>
    </citation>
    <scope>NUCLEOTIDE SEQUENCE</scope>
    <source>
        <strain evidence="2">BBK-W-15</strain>
    </source>
</reference>
<sequence>MNKPLITIVMPAYKAEEFILEALMSVKAQTYTEWELIVVEDGSKDCTEEIVKDFASSLVERNIQYVHHSQNQGVSAARNTAIKLAKGEFLAFLDSDDIWKEYHLELSIRELQLSGADLAHSAIEVFNNKTRKTIIVINPSEEEIADFPNSLFKRCYVLMPTVVVKRSIFQKLGYFDQKIKIAQDYDYWLRIVEAGFKFVYVPGIHALYRKNITSLTTDFTKVLEDHCLVIRKHSNLKIIPRETRNYAISKYHVEVALRNLKNDPKKSLESLLWTFQFAPISSFKELVRRLVDPESAKEWIDFTLPSDNDQ</sequence>
<keyword evidence="2" id="KW-0328">Glycosyltransferase</keyword>
<dbReference type="Gene3D" id="3.90.550.10">
    <property type="entry name" value="Spore Coat Polysaccharide Biosynthesis Protein SpsA, Chain A"/>
    <property type="match status" value="1"/>
</dbReference>
<protein>
    <submittedName>
        <fullName evidence="2">Glycosyltransferase</fullName>
        <ecNumber evidence="2">2.4.-.-</ecNumber>
    </submittedName>
</protein>
<dbReference type="InterPro" id="IPR001173">
    <property type="entry name" value="Glyco_trans_2-like"/>
</dbReference>
<evidence type="ECO:0000259" key="1">
    <source>
        <dbReference type="Pfam" id="PF00535"/>
    </source>
</evidence>
<keyword evidence="2" id="KW-0808">Transferase</keyword>
<keyword evidence="3" id="KW-1185">Reference proteome</keyword>
<proteinExistence type="predicted"/>
<name>A0AAE3KQC1_9CYAN</name>
<organism evidence="2 3">
    <name type="scientific">Limnofasciculus baicalensis BBK-W-15</name>
    <dbReference type="NCBI Taxonomy" id="2699891"/>
    <lineage>
        <taxon>Bacteria</taxon>
        <taxon>Bacillati</taxon>
        <taxon>Cyanobacteriota</taxon>
        <taxon>Cyanophyceae</taxon>
        <taxon>Coleofasciculales</taxon>
        <taxon>Coleofasciculaceae</taxon>
        <taxon>Limnofasciculus</taxon>
        <taxon>Limnofasciculus baicalensis</taxon>
    </lineage>
</organism>
<gene>
    <name evidence="2" type="ORF">NJ959_25045</name>
</gene>
<feature type="domain" description="Glycosyltransferase 2-like" evidence="1">
    <location>
        <begin position="7"/>
        <end position="139"/>
    </location>
</feature>
<dbReference type="EMBL" id="JAMZMM010000380">
    <property type="protein sequence ID" value="MCP2731701.1"/>
    <property type="molecule type" value="Genomic_DNA"/>
</dbReference>
<evidence type="ECO:0000313" key="2">
    <source>
        <dbReference type="EMBL" id="MCP2731701.1"/>
    </source>
</evidence>
<dbReference type="EC" id="2.4.-.-" evidence="2"/>
<dbReference type="InterPro" id="IPR029044">
    <property type="entry name" value="Nucleotide-diphossugar_trans"/>
</dbReference>
<evidence type="ECO:0000313" key="3">
    <source>
        <dbReference type="Proteomes" id="UP001204953"/>
    </source>
</evidence>
<dbReference type="PANTHER" id="PTHR22916:SF3">
    <property type="entry name" value="UDP-GLCNAC:BETAGAL BETA-1,3-N-ACETYLGLUCOSAMINYLTRANSFERASE-LIKE PROTEIN 1"/>
    <property type="match status" value="1"/>
</dbReference>
<accession>A0AAE3KQC1</accession>
<dbReference type="SUPFAM" id="SSF53448">
    <property type="entry name" value="Nucleotide-diphospho-sugar transferases"/>
    <property type="match status" value="1"/>
</dbReference>
<dbReference type="Pfam" id="PF00535">
    <property type="entry name" value="Glycos_transf_2"/>
    <property type="match status" value="1"/>
</dbReference>
<dbReference type="AlphaFoldDB" id="A0AAE3KQC1"/>
<dbReference type="RefSeq" id="WP_254014434.1">
    <property type="nucleotide sequence ID" value="NZ_JAMZMM010000380.1"/>
</dbReference>
<dbReference type="Proteomes" id="UP001204953">
    <property type="component" value="Unassembled WGS sequence"/>
</dbReference>
<comment type="caution">
    <text evidence="2">The sequence shown here is derived from an EMBL/GenBank/DDBJ whole genome shotgun (WGS) entry which is preliminary data.</text>
</comment>